<dbReference type="KEGG" id="aup:AsAng_0005070"/>
<dbReference type="EMBL" id="AP026867">
    <property type="protein sequence ID" value="BDS09802.1"/>
    <property type="molecule type" value="Genomic_DNA"/>
</dbReference>
<protein>
    <submittedName>
        <fullName evidence="1">OprO/OprP family phosphate-selective porin</fullName>
    </submittedName>
</protein>
<dbReference type="SUPFAM" id="SSF56935">
    <property type="entry name" value="Porins"/>
    <property type="match status" value="1"/>
</dbReference>
<dbReference type="InterPro" id="IPR023614">
    <property type="entry name" value="Porin_dom_sf"/>
</dbReference>
<proteinExistence type="predicted"/>
<dbReference type="RefSeq" id="WP_264791162.1">
    <property type="nucleotide sequence ID" value="NZ_AP026867.1"/>
</dbReference>
<name>A0A915YB26_9BACT</name>
<dbReference type="Gene3D" id="2.40.160.10">
    <property type="entry name" value="Porin"/>
    <property type="match status" value="1"/>
</dbReference>
<dbReference type="AlphaFoldDB" id="A0A915YB26"/>
<gene>
    <name evidence="1" type="ORF">AsAng_0005070</name>
</gene>
<keyword evidence="2" id="KW-1185">Reference proteome</keyword>
<organism evidence="1 2">
    <name type="scientific">Aureispira anguillae</name>
    <dbReference type="NCBI Taxonomy" id="2864201"/>
    <lineage>
        <taxon>Bacteria</taxon>
        <taxon>Pseudomonadati</taxon>
        <taxon>Bacteroidota</taxon>
        <taxon>Saprospiria</taxon>
        <taxon>Saprospirales</taxon>
        <taxon>Saprospiraceae</taxon>
        <taxon>Aureispira</taxon>
    </lineage>
</organism>
<dbReference type="Proteomes" id="UP001060919">
    <property type="component" value="Chromosome"/>
</dbReference>
<accession>A0A915YB26</accession>
<evidence type="ECO:0000313" key="1">
    <source>
        <dbReference type="EMBL" id="BDS09802.1"/>
    </source>
</evidence>
<dbReference type="InterPro" id="IPR010870">
    <property type="entry name" value="Porin_O/P"/>
</dbReference>
<sequence length="405" mass="45553">MNKPTIRRGFRSIFAVCFFVLMTCNVSAQFKMPRFGKGLSFVAKDSTFKLKFNARIQSLFVVEYDAANKDSSISNTSSNFMIRRARIKFGGYAFSPKIAYKIELGLSANDISSSQEDGLGGDAARIILDAVVQWKFAKNYELWVGQTKLPGNRERIISSASLQLVDRSLVNSRFNIDRDMGLQLRGKWTFGNFVVKPALAFTQGEGRNITAGNFGGFSYTARLDFNPFGEFAKKGDYIGGDLTREDKPKLAFAIAGNYNDRAIRQGGQLGAFVKDTLGNYIENSLASCLIDLMFKYKGFSIHSEFGYRVALNQFDATTKKFNTGYGFNVQMGYLFMKNYELAARFTMIRKDGAYSGLKNINEYTLGFSKYIVGHNLKVQTDLGYAHDPIEPLGVFRFRLQVEMQF</sequence>
<evidence type="ECO:0000313" key="2">
    <source>
        <dbReference type="Proteomes" id="UP001060919"/>
    </source>
</evidence>
<reference evidence="1" key="1">
    <citation type="submission" date="2022-09" db="EMBL/GenBank/DDBJ databases">
        <title>Aureispira anguillicida sp. nov., isolated from Leptocephalus of Japanese eel Anguilla japonica.</title>
        <authorList>
            <person name="Yuasa K."/>
            <person name="Mekata T."/>
            <person name="Ikunari K."/>
        </authorList>
    </citation>
    <scope>NUCLEOTIDE SEQUENCE</scope>
    <source>
        <strain evidence="1">EL160426</strain>
    </source>
</reference>
<dbReference type="Pfam" id="PF07396">
    <property type="entry name" value="Porin_O_P"/>
    <property type="match status" value="1"/>
</dbReference>